<accession>A0A7S3PC95</accession>
<feature type="compositionally biased region" description="Polar residues" evidence="1">
    <location>
        <begin position="140"/>
        <end position="153"/>
    </location>
</feature>
<feature type="region of interest" description="Disordered" evidence="1">
    <location>
        <begin position="134"/>
        <end position="153"/>
    </location>
</feature>
<dbReference type="EMBL" id="HBIN01007312">
    <property type="protein sequence ID" value="CAE0435071.1"/>
    <property type="molecule type" value="Transcribed_RNA"/>
</dbReference>
<sequence length="826" mass="94963">MRESQDQDQDIGDAVVTEIKFHRRERWRCEYQRNNKQSGVKNLRCFPYCRDPHRAQGFCGQPVWITVNLKNPDEEKRKLFIWAEFLTVDNYKKRVNTTIGMKLSQDDIDAKLRTRKDPFLPWFSGILLDQNSADEGGESSAVNSNSRSGKQTQFHVKTEKGGWNYTWVANKHTCHVLHTLAIYVFAKNETENGEEKEDKCYECIDMHQSPNFLVYCRRRPVDKKVKEQVKVEQNVPAQIYREQQMQKEIDDTTEVLKMAAWSNANKKNEISGLKTETEGGIHNYASYASGTEHVNHVNTLNQTYKSNHTDGGDNLLIPDPFDPLFMKTLEQFSGLQRIDTFTDSSLPYHNRASYEDSVGKQPDPDGVETNNSTNRRRKTKRTMYGDERFDIATTSIDLGRVPMALRSAFPLRHSTNEYSSVPDFNIPLDVLTLFGSADPQNCMQYANRKMLWKIAVILTVLESHWRTYPELQCISDVVQSERRIGMSDGMDARNKEPSVAIAPANLKLKQNSDLILSESQEAPVYADPTIRAAFLELAKMFGSLEYARKLFDEQHSAVTIDDKESIYLEAILGGMSKAIGRVGVDMETFMSLFSMDIPHEVAEAAKQRLRCLNGMIRSNPKMCDLVCNESAEENSVFRGRGEDHTYYERNRVTKLPFNPAGVWRFDDYVINALNMIRSKYLKTNWVLRNIITMMETELKATLISPDEILIQTRAKMMFSSVKLVYKIDGRKHDYIEDKFNVPFGRQGAFVYRAFWEDGALVMETYFGADQRRKLYRKWKPVAYNTAFDSPEVLNVTVGFAEIDRKTGFFETLYEASGSCNKISWAS</sequence>
<protein>
    <submittedName>
        <fullName evidence="2">Uncharacterized protein</fullName>
    </submittedName>
</protein>
<reference evidence="2" key="1">
    <citation type="submission" date="2021-01" db="EMBL/GenBank/DDBJ databases">
        <authorList>
            <person name="Corre E."/>
            <person name="Pelletier E."/>
            <person name="Niang G."/>
            <person name="Scheremetjew M."/>
            <person name="Finn R."/>
            <person name="Kale V."/>
            <person name="Holt S."/>
            <person name="Cochrane G."/>
            <person name="Meng A."/>
            <person name="Brown T."/>
            <person name="Cohen L."/>
        </authorList>
    </citation>
    <scope>NUCLEOTIDE SEQUENCE</scope>
    <source>
        <strain evidence="2">GSBS06</strain>
    </source>
</reference>
<feature type="region of interest" description="Disordered" evidence="1">
    <location>
        <begin position="352"/>
        <end position="379"/>
    </location>
</feature>
<gene>
    <name evidence="2" type="ORF">ASTO00021_LOCUS5358</name>
</gene>
<evidence type="ECO:0000256" key="1">
    <source>
        <dbReference type="SAM" id="MobiDB-lite"/>
    </source>
</evidence>
<evidence type="ECO:0000313" key="2">
    <source>
        <dbReference type="EMBL" id="CAE0435071.1"/>
    </source>
</evidence>
<organism evidence="2">
    <name type="scientific">Aplanochytrium stocchinoi</name>
    <dbReference type="NCBI Taxonomy" id="215587"/>
    <lineage>
        <taxon>Eukaryota</taxon>
        <taxon>Sar</taxon>
        <taxon>Stramenopiles</taxon>
        <taxon>Bigyra</taxon>
        <taxon>Labyrinthulomycetes</taxon>
        <taxon>Thraustochytrida</taxon>
        <taxon>Thraustochytriidae</taxon>
        <taxon>Aplanochytrium</taxon>
    </lineage>
</organism>
<name>A0A7S3PC95_9STRA</name>
<dbReference type="AlphaFoldDB" id="A0A7S3PC95"/>
<proteinExistence type="predicted"/>